<evidence type="ECO:0000313" key="2">
    <source>
        <dbReference type="EMBL" id="BDP43528.1"/>
    </source>
</evidence>
<dbReference type="InterPro" id="IPR037523">
    <property type="entry name" value="VOC_core"/>
</dbReference>
<dbReference type="Proteomes" id="UP001064971">
    <property type="component" value="Plasmid pDAETH-1"/>
</dbReference>
<evidence type="ECO:0000313" key="3">
    <source>
        <dbReference type="Proteomes" id="UP001064971"/>
    </source>
</evidence>
<name>A0ABN6RJM2_9DEIO</name>
<gene>
    <name evidence="2" type="ORF">DAETH_34970</name>
</gene>
<evidence type="ECO:0000259" key="1">
    <source>
        <dbReference type="PROSITE" id="PS51819"/>
    </source>
</evidence>
<keyword evidence="3" id="KW-1185">Reference proteome</keyword>
<geneLocation type="plasmid" evidence="2 3">
    <name>pDAETH-1</name>
</geneLocation>
<organism evidence="2 3">
    <name type="scientific">Deinococcus aetherius</name>
    <dbReference type="NCBI Taxonomy" id="200252"/>
    <lineage>
        <taxon>Bacteria</taxon>
        <taxon>Thermotogati</taxon>
        <taxon>Deinococcota</taxon>
        <taxon>Deinococci</taxon>
        <taxon>Deinococcales</taxon>
        <taxon>Deinococcaceae</taxon>
        <taxon>Deinococcus</taxon>
    </lineage>
</organism>
<reference evidence="2" key="1">
    <citation type="submission" date="2022-07" db="EMBL/GenBank/DDBJ databases">
        <title>Complete Genome Sequence of the Radioresistant Bacterium Deinococcus aetherius ST0316, Isolated from the Air Dust collected in Lower Stratosphere above Japan.</title>
        <authorList>
            <person name="Satoh K."/>
            <person name="Hagiwara K."/>
            <person name="Katsumata K."/>
            <person name="Kubo A."/>
            <person name="Yokobori S."/>
            <person name="Yamagishi A."/>
            <person name="Oono Y."/>
            <person name="Narumi I."/>
        </authorList>
    </citation>
    <scope>NUCLEOTIDE SEQUENCE</scope>
    <source>
        <strain evidence="2">ST0316</strain>
        <plasmid evidence="2">pDAETH-1</plasmid>
    </source>
</reference>
<dbReference type="SUPFAM" id="SSF54593">
    <property type="entry name" value="Glyoxalase/Bleomycin resistance protein/Dihydroxybiphenyl dioxygenase"/>
    <property type="match status" value="1"/>
</dbReference>
<dbReference type="EMBL" id="AP026561">
    <property type="protein sequence ID" value="BDP43528.1"/>
    <property type="molecule type" value="Genomic_DNA"/>
</dbReference>
<dbReference type="InterPro" id="IPR029068">
    <property type="entry name" value="Glyas_Bleomycin-R_OHBP_Dase"/>
</dbReference>
<keyword evidence="2" id="KW-0614">Plasmid</keyword>
<dbReference type="Gene3D" id="3.10.180.10">
    <property type="entry name" value="2,3-Dihydroxybiphenyl 1,2-Dioxygenase, domain 1"/>
    <property type="match status" value="1"/>
</dbReference>
<dbReference type="PROSITE" id="PS51819">
    <property type="entry name" value="VOC"/>
    <property type="match status" value="1"/>
</dbReference>
<accession>A0ABN6RJM2</accession>
<proteinExistence type="predicted"/>
<protein>
    <recommendedName>
        <fullName evidence="1">VOC domain-containing protein</fullName>
    </recommendedName>
</protein>
<sequence length="208" mass="22504">MTLHTPDPKGQRAFYAGVLGFPLEDDATGLSLRAGSTLLRFVPGEAGGPYHFALNVPEDRFPGARAWLEERVALLPDDTGQTVFHSENWNADMVYFRDAGGNILELIARHTLPALPGSGFDVTDLLGVSELGVSVSDVPGTVRDLQGRFGLRTYGESSPTFTPLGDEEGLLIVVPVGRGWFPVGEPARRLPFHLRAHGERGVFDLEAP</sequence>
<feature type="domain" description="VOC" evidence="1">
    <location>
        <begin position="1"/>
        <end position="109"/>
    </location>
</feature>